<dbReference type="GeneID" id="105901753"/>
<dbReference type="Gene3D" id="1.10.560.10">
    <property type="entry name" value="GroEL-like equatorial domain"/>
    <property type="match status" value="2"/>
</dbReference>
<dbReference type="Proteomes" id="UP000515152">
    <property type="component" value="Chromosome 20"/>
</dbReference>
<sequence>MSMSQTARGKRHPEEMSFTESINHRGHVVLEQLVTLAATAHTLLGPSERYKFINDEASGDSVMVCSSFRLLENLDLTCSVGQLLSETVLAQQKVFHSGSGSLLFLAGAWSRAALECLHQGITIPHVLSAMSEGLDVCVQVCRDRAVPIEDVLHQGVVQKWSVSKPHSEAPPSFNGHPFPKSCPVSEHRANVRPLAQPPCQHNSKAVKAARGKIKLTHSRHFTSNETSDSEGPTQRSVSQLNHSKNTELDSLALAVSHGCNKAMDLVLQASRIQSRINGQGDSHKMFDVNKLVTCPLPGLPEDHACALSGYVVLLSAEQASVVSHLKDKSVRIVLLNGDLNEKYRHLGFSNPAAVQHVTDTLDVHGVSQEQMWVNGALAILLKYAVGVVLVNGVASEQLTDHCWRHNILVIERVKPAVLSDFAQATGAIPVSYITQVNRRCVGSGVRLQVWREYLSGRGAESTAVTVTAEKTALVTAAITSSVQGKLQSLEDQFWGCAHRLHHALKDGRVLPGGGVVEMHCIHALQKRIENTGNRTKDECRGKPYVGRVLQLMVDGLMDYVSTLLCNSGQLSTKADAWTKIHEQLKDLKGDPDPCVNVLGLDVNDGLCSDSSSKMESVYDNVTVKVEAWRRALDLVFLLLQTDAEIITGFDAEKKDIQSNSFVFL</sequence>
<gene>
    <name evidence="3" type="primary">bbs12</name>
</gene>
<feature type="compositionally biased region" description="Basic residues" evidence="1">
    <location>
        <begin position="207"/>
        <end position="220"/>
    </location>
</feature>
<name>A0A6P3W0C3_CLUHA</name>
<feature type="compositionally biased region" description="Polar residues" evidence="1">
    <location>
        <begin position="221"/>
        <end position="241"/>
    </location>
</feature>
<dbReference type="InterPro" id="IPR027413">
    <property type="entry name" value="GROEL-like_equatorial_sf"/>
</dbReference>
<dbReference type="SUPFAM" id="SSF48592">
    <property type="entry name" value="GroEL equatorial domain-like"/>
    <property type="match status" value="1"/>
</dbReference>
<dbReference type="PANTHER" id="PTHR46883">
    <property type="entry name" value="BARDET-BIEDL SYNDROME 12 PROTEIN"/>
    <property type="match status" value="1"/>
</dbReference>
<evidence type="ECO:0000313" key="3">
    <source>
        <dbReference type="RefSeq" id="XP_012684700.2"/>
    </source>
</evidence>
<dbReference type="SUPFAM" id="SSF52029">
    <property type="entry name" value="GroEL apical domain-like"/>
    <property type="match status" value="1"/>
</dbReference>
<dbReference type="InterPro" id="IPR027409">
    <property type="entry name" value="GroEL-like_apical_dom_sf"/>
</dbReference>
<dbReference type="KEGG" id="char:105901753"/>
<dbReference type="Pfam" id="PF00118">
    <property type="entry name" value="Cpn60_TCP1"/>
    <property type="match status" value="1"/>
</dbReference>
<dbReference type="GO" id="GO:0045494">
    <property type="term" value="P:photoreceptor cell maintenance"/>
    <property type="evidence" value="ECO:0007669"/>
    <property type="project" value="TreeGrafter"/>
</dbReference>
<dbReference type="Gene3D" id="3.50.7.10">
    <property type="entry name" value="GroEL"/>
    <property type="match status" value="1"/>
</dbReference>
<dbReference type="OrthoDB" id="10037098at2759"/>
<dbReference type="CTD" id="166379"/>
<dbReference type="GO" id="GO:0051131">
    <property type="term" value="P:chaperone-mediated protein complex assembly"/>
    <property type="evidence" value="ECO:0007669"/>
    <property type="project" value="InterPro"/>
</dbReference>
<dbReference type="InterPro" id="IPR042984">
    <property type="entry name" value="BBS12"/>
</dbReference>
<organism evidence="2 3">
    <name type="scientific">Clupea harengus</name>
    <name type="common">Atlantic herring</name>
    <dbReference type="NCBI Taxonomy" id="7950"/>
    <lineage>
        <taxon>Eukaryota</taxon>
        <taxon>Metazoa</taxon>
        <taxon>Chordata</taxon>
        <taxon>Craniata</taxon>
        <taxon>Vertebrata</taxon>
        <taxon>Euteleostomi</taxon>
        <taxon>Actinopterygii</taxon>
        <taxon>Neopterygii</taxon>
        <taxon>Teleostei</taxon>
        <taxon>Clupei</taxon>
        <taxon>Clupeiformes</taxon>
        <taxon>Clupeoidei</taxon>
        <taxon>Clupeidae</taxon>
        <taxon>Clupea</taxon>
    </lineage>
</organism>
<feature type="region of interest" description="Disordered" evidence="1">
    <location>
        <begin position="163"/>
        <end position="241"/>
    </location>
</feature>
<dbReference type="PANTHER" id="PTHR46883:SF1">
    <property type="entry name" value="BARDET-BIEDL SYNDROME 12 PROTEIN"/>
    <property type="match status" value="1"/>
</dbReference>
<dbReference type="InterPro" id="IPR002423">
    <property type="entry name" value="Cpn60/GroEL/TCP-1"/>
</dbReference>
<accession>A0A6P3W0C3</accession>
<dbReference type="RefSeq" id="XP_012684700.2">
    <property type="nucleotide sequence ID" value="XM_012829246.3"/>
</dbReference>
<protein>
    <submittedName>
        <fullName evidence="3">Bardet-Biedl syndrome 12 protein</fullName>
    </submittedName>
</protein>
<dbReference type="AlphaFoldDB" id="A0A6P3W0C3"/>
<evidence type="ECO:0000313" key="2">
    <source>
        <dbReference type="Proteomes" id="UP000515152"/>
    </source>
</evidence>
<keyword evidence="2" id="KW-1185">Reference proteome</keyword>
<reference evidence="3" key="1">
    <citation type="submission" date="2025-08" db="UniProtKB">
        <authorList>
            <consortium name="RefSeq"/>
        </authorList>
    </citation>
    <scope>IDENTIFICATION</scope>
</reference>
<dbReference type="GO" id="GO:0005524">
    <property type="term" value="F:ATP binding"/>
    <property type="evidence" value="ECO:0007669"/>
    <property type="project" value="InterPro"/>
</dbReference>
<proteinExistence type="predicted"/>
<evidence type="ECO:0000256" key="1">
    <source>
        <dbReference type="SAM" id="MobiDB-lite"/>
    </source>
</evidence>